<feature type="signal peptide" evidence="1">
    <location>
        <begin position="1"/>
        <end position="19"/>
    </location>
</feature>
<dbReference type="PROSITE" id="PS51257">
    <property type="entry name" value="PROKAR_LIPOPROTEIN"/>
    <property type="match status" value="1"/>
</dbReference>
<dbReference type="Proteomes" id="UP001218788">
    <property type="component" value="Unassembled WGS sequence"/>
</dbReference>
<evidence type="ECO:0000256" key="1">
    <source>
        <dbReference type="SAM" id="SignalP"/>
    </source>
</evidence>
<accession>A0ABT5L562</accession>
<evidence type="ECO:0000313" key="3">
    <source>
        <dbReference type="Proteomes" id="UP001218788"/>
    </source>
</evidence>
<comment type="caution">
    <text evidence="2">The sequence shown here is derived from an EMBL/GenBank/DDBJ whole genome shotgun (WGS) entry which is preliminary data.</text>
</comment>
<protein>
    <submittedName>
        <fullName evidence="2">Uncharacterized protein</fullName>
    </submittedName>
</protein>
<gene>
    <name evidence="2" type="ORF">OIK42_12270</name>
</gene>
<keyword evidence="1" id="KW-0732">Signal</keyword>
<dbReference type="EMBL" id="JAQQXP010000001">
    <property type="protein sequence ID" value="MDC8831534.1"/>
    <property type="molecule type" value="Genomic_DNA"/>
</dbReference>
<reference evidence="2 3" key="1">
    <citation type="submission" date="2022-10" db="EMBL/GenBank/DDBJ databases">
        <title>Alteromonas sp. chi3 Genome sequencing.</title>
        <authorList>
            <person name="Park S."/>
        </authorList>
    </citation>
    <scope>NUCLEOTIDE SEQUENCE [LARGE SCALE GENOMIC DNA]</scope>
    <source>
        <strain evidence="3">chi3</strain>
    </source>
</reference>
<name>A0ABT5L562_9ALTE</name>
<proteinExistence type="predicted"/>
<evidence type="ECO:0000313" key="2">
    <source>
        <dbReference type="EMBL" id="MDC8831534.1"/>
    </source>
</evidence>
<dbReference type="RefSeq" id="WP_273640902.1">
    <property type="nucleotide sequence ID" value="NZ_JAQQXP010000001.1"/>
</dbReference>
<feature type="chain" id="PRO_5046941180" evidence="1">
    <location>
        <begin position="20"/>
        <end position="196"/>
    </location>
</feature>
<organism evidence="2 3">
    <name type="scientific">Alteromonas gilva</name>
    <dbReference type="NCBI Taxonomy" id="2987522"/>
    <lineage>
        <taxon>Bacteria</taxon>
        <taxon>Pseudomonadati</taxon>
        <taxon>Pseudomonadota</taxon>
        <taxon>Gammaproteobacteria</taxon>
        <taxon>Alteromonadales</taxon>
        <taxon>Alteromonadaceae</taxon>
        <taxon>Alteromonas/Salinimonas group</taxon>
        <taxon>Alteromonas</taxon>
    </lineage>
</organism>
<sequence length="196" mass="21415">MKKYAAVIAALGASLIVSGCAITPADSAASDNADRPSDLGPAGNCVFKAGVVSDVARCSLEFWFDYWSKVSKLPWVTRQSLIAELGNTPDALLQKVMLSQPTNTPYRSRLRAQNWLEQVMPSLTRVNQARFTAAIAEPSNHILEYESALSLMNRSNQALNDALAAQTQETDEVRAQLDALLNIESNLMGQKEETEQ</sequence>
<keyword evidence="3" id="KW-1185">Reference proteome</keyword>